<dbReference type="Proteomes" id="UP000030969">
    <property type="component" value="Unassembled WGS sequence"/>
</dbReference>
<evidence type="ECO:0000313" key="1">
    <source>
        <dbReference type="EMBL" id="KHM93765.1"/>
    </source>
</evidence>
<comment type="caution">
    <text evidence="1">The sequence shown here is derived from an EMBL/GenBank/DDBJ whole genome shotgun (WGS) entry which is preliminary data.</text>
</comment>
<proteinExistence type="predicted"/>
<dbReference type="EMBL" id="JSYJ01000077">
    <property type="protein sequence ID" value="KHM93765.1"/>
    <property type="molecule type" value="Genomic_DNA"/>
</dbReference>
<evidence type="ECO:0000313" key="2">
    <source>
        <dbReference type="Proteomes" id="UP000030969"/>
    </source>
</evidence>
<sequence length="60" mass="6856">MNLLAALYARPMLVRESCWKCRINWYGYAARYTQEAFHALTDEPPQSVSARLPLRQGAIG</sequence>
<accession>A0AAJ0IXR2</accession>
<organism evidence="1 2">
    <name type="scientific">Xanthomonas vesicatoria</name>
    <dbReference type="NCBI Taxonomy" id="56460"/>
    <lineage>
        <taxon>Bacteria</taxon>
        <taxon>Pseudomonadati</taxon>
        <taxon>Pseudomonadota</taxon>
        <taxon>Gammaproteobacteria</taxon>
        <taxon>Lysobacterales</taxon>
        <taxon>Lysobacteraceae</taxon>
        <taxon>Xanthomonas</taxon>
    </lineage>
</organism>
<protein>
    <submittedName>
        <fullName evidence="1">Uncharacterized protein</fullName>
    </submittedName>
</protein>
<gene>
    <name evidence="1" type="ORF">OR61_13250</name>
</gene>
<reference evidence="1 2" key="1">
    <citation type="submission" date="2014-11" db="EMBL/GenBank/DDBJ databases">
        <title>Draft Genome Sequences of Xanthomonas vesicatoria Strains from the Balkan Peninsula.</title>
        <authorList>
            <person name="Vancheva T."/>
            <person name="Lefeuvre P."/>
            <person name="Bogatzevska N."/>
            <person name="Moncheva P."/>
            <person name="Koebnik R."/>
        </authorList>
    </citation>
    <scope>NUCLEOTIDE SEQUENCE [LARGE SCALE GENOMIC DNA]</scope>
    <source>
        <strain evidence="1 2">53M</strain>
    </source>
</reference>
<dbReference type="AlphaFoldDB" id="A0AAJ0IXR2"/>
<name>A0AAJ0IXR2_9XANT</name>